<organism evidence="2 3">
    <name type="scientific">Amycolatopsis rubida</name>
    <dbReference type="NCBI Taxonomy" id="112413"/>
    <lineage>
        <taxon>Bacteria</taxon>
        <taxon>Bacillati</taxon>
        <taxon>Actinomycetota</taxon>
        <taxon>Actinomycetes</taxon>
        <taxon>Pseudonocardiales</taxon>
        <taxon>Pseudonocardiaceae</taxon>
        <taxon>Amycolatopsis</taxon>
    </lineage>
</organism>
<sequence>MTPPRDRATAGEKRILLAYFSHAGENYHYGGRRNLPVGNTEVLAEMIADRIGCDIYPIEAADPYPGSYDPTVARNVEEEQHDARPAIANALPDTTGYDVVLVGSPVWNMQVPMIMFTFLEGVDLAGKRVLPFVTYAVSGMSGIDDDYRNALPDSDVRDGLAVRGETVGHSAPDVAEWLTANGLG</sequence>
<reference evidence="2 3" key="1">
    <citation type="submission" date="2020-01" db="EMBL/GenBank/DDBJ databases">
        <title>Insect and environment-associated Actinomycetes.</title>
        <authorList>
            <person name="Currrie C."/>
            <person name="Chevrette M."/>
            <person name="Carlson C."/>
            <person name="Stubbendieck R."/>
            <person name="Wendt-Pienkowski E."/>
        </authorList>
    </citation>
    <scope>NUCLEOTIDE SEQUENCE [LARGE SCALE GENOMIC DNA]</scope>
    <source>
        <strain evidence="2 3">SID8386</strain>
    </source>
</reference>
<proteinExistence type="predicted"/>
<feature type="domain" description="Flavodoxin-like" evidence="1">
    <location>
        <begin position="38"/>
        <end position="178"/>
    </location>
</feature>
<evidence type="ECO:0000259" key="1">
    <source>
        <dbReference type="Pfam" id="PF12682"/>
    </source>
</evidence>
<comment type="caution">
    <text evidence="2">The sequence shown here is derived from an EMBL/GenBank/DDBJ whole genome shotgun (WGS) entry which is preliminary data.</text>
</comment>
<dbReference type="SUPFAM" id="SSF52218">
    <property type="entry name" value="Flavoproteins"/>
    <property type="match status" value="1"/>
</dbReference>
<gene>
    <name evidence="2" type="ORF">G3I59_37560</name>
</gene>
<evidence type="ECO:0000313" key="3">
    <source>
        <dbReference type="Proteomes" id="UP000470404"/>
    </source>
</evidence>
<evidence type="ECO:0000313" key="2">
    <source>
        <dbReference type="EMBL" id="NEC61156.1"/>
    </source>
</evidence>
<dbReference type="Pfam" id="PF12682">
    <property type="entry name" value="Flavodoxin_4"/>
    <property type="match status" value="1"/>
</dbReference>
<dbReference type="RefSeq" id="WP_067585120.1">
    <property type="nucleotide sequence ID" value="NZ_JAAGNC010000189.1"/>
</dbReference>
<protein>
    <recommendedName>
        <fullName evidence="1">Flavodoxin-like domain-containing protein</fullName>
    </recommendedName>
</protein>
<dbReference type="InterPro" id="IPR029039">
    <property type="entry name" value="Flavoprotein-like_sf"/>
</dbReference>
<dbReference type="InterPro" id="IPR008254">
    <property type="entry name" value="Flavodoxin/NO_synth"/>
</dbReference>
<dbReference type="Gene3D" id="3.40.50.360">
    <property type="match status" value="1"/>
</dbReference>
<name>A0ABX0C0F4_9PSEU</name>
<dbReference type="Proteomes" id="UP000470404">
    <property type="component" value="Unassembled WGS sequence"/>
</dbReference>
<dbReference type="PANTHER" id="PTHR39201:SF1">
    <property type="entry name" value="FLAVODOXIN-LIKE DOMAIN-CONTAINING PROTEIN"/>
    <property type="match status" value="1"/>
</dbReference>
<accession>A0ABX0C0F4</accession>
<keyword evidence="3" id="KW-1185">Reference proteome</keyword>
<dbReference type="PANTHER" id="PTHR39201">
    <property type="entry name" value="EXPORTED PROTEIN-RELATED"/>
    <property type="match status" value="1"/>
</dbReference>
<dbReference type="EMBL" id="JAAGNC010000189">
    <property type="protein sequence ID" value="NEC61156.1"/>
    <property type="molecule type" value="Genomic_DNA"/>
</dbReference>